<evidence type="ECO:0000256" key="4">
    <source>
        <dbReference type="ARBA" id="ARBA00023163"/>
    </source>
</evidence>
<keyword evidence="2" id="KW-0805">Transcription regulation</keyword>
<dbReference type="SMART" id="SM00338">
    <property type="entry name" value="BRLZ"/>
    <property type="match status" value="1"/>
</dbReference>
<keyword evidence="5" id="KW-0539">Nucleus</keyword>
<feature type="compositionally biased region" description="Basic residues" evidence="6">
    <location>
        <begin position="24"/>
        <end position="43"/>
    </location>
</feature>
<dbReference type="GO" id="GO:0000976">
    <property type="term" value="F:transcription cis-regulatory region binding"/>
    <property type="evidence" value="ECO:0007669"/>
    <property type="project" value="TreeGrafter"/>
</dbReference>
<dbReference type="AlphaFoldDB" id="A0AAQ3QD92"/>
<evidence type="ECO:0000313" key="9">
    <source>
        <dbReference type="Proteomes" id="UP001327560"/>
    </source>
</evidence>
<dbReference type="InterPro" id="IPR046347">
    <property type="entry name" value="bZIP_sf"/>
</dbReference>
<gene>
    <name evidence="8" type="ORF">Cni_G15423</name>
</gene>
<evidence type="ECO:0000256" key="5">
    <source>
        <dbReference type="ARBA" id="ARBA00023242"/>
    </source>
</evidence>
<reference evidence="8 9" key="1">
    <citation type="submission" date="2023-10" db="EMBL/GenBank/DDBJ databases">
        <title>Chromosome-scale genome assembly provides insights into flower coloration mechanisms of Canna indica.</title>
        <authorList>
            <person name="Li C."/>
        </authorList>
    </citation>
    <scope>NUCLEOTIDE SEQUENCE [LARGE SCALE GENOMIC DNA]</scope>
    <source>
        <tissue evidence="8">Flower</tissue>
    </source>
</reference>
<dbReference type="Pfam" id="PF00170">
    <property type="entry name" value="bZIP_1"/>
    <property type="match status" value="1"/>
</dbReference>
<dbReference type="PROSITE" id="PS00036">
    <property type="entry name" value="BZIP_BASIC"/>
    <property type="match status" value="1"/>
</dbReference>
<comment type="subcellular location">
    <subcellularLocation>
        <location evidence="1">Nucleus</location>
    </subcellularLocation>
</comment>
<dbReference type="EMBL" id="CP136894">
    <property type="protein sequence ID" value="WOL06689.1"/>
    <property type="molecule type" value="Genomic_DNA"/>
</dbReference>
<sequence>MSSLPIRPAKNTDGSHQPETDERKRKRMLSNRASARRSRMRKQQRLDDLINQSADLKNQNSKIEMQISLLTLNTMKVDAENAVLKAQLMELTERLRSLNSVLSIFEEVIGMPMDKPEIPEQVLKPWQPYPAQPISATADMFLF</sequence>
<feature type="region of interest" description="Disordered" evidence="6">
    <location>
        <begin position="1"/>
        <end position="52"/>
    </location>
</feature>
<dbReference type="PANTHER" id="PTHR45764:SF38">
    <property type="entry name" value="BZIP TRANSCRIPTION FACTOR 44"/>
    <property type="match status" value="1"/>
</dbReference>
<organism evidence="8 9">
    <name type="scientific">Canna indica</name>
    <name type="common">Indian-shot</name>
    <dbReference type="NCBI Taxonomy" id="4628"/>
    <lineage>
        <taxon>Eukaryota</taxon>
        <taxon>Viridiplantae</taxon>
        <taxon>Streptophyta</taxon>
        <taxon>Embryophyta</taxon>
        <taxon>Tracheophyta</taxon>
        <taxon>Spermatophyta</taxon>
        <taxon>Magnoliopsida</taxon>
        <taxon>Liliopsida</taxon>
        <taxon>Zingiberales</taxon>
        <taxon>Cannaceae</taxon>
        <taxon>Canna</taxon>
    </lineage>
</organism>
<dbReference type="FunFam" id="1.20.5.170:FF:000020">
    <property type="entry name" value="BZIP transcription factor"/>
    <property type="match status" value="1"/>
</dbReference>
<dbReference type="Gene3D" id="1.20.5.170">
    <property type="match status" value="1"/>
</dbReference>
<dbReference type="PROSITE" id="PS50217">
    <property type="entry name" value="BZIP"/>
    <property type="match status" value="1"/>
</dbReference>
<dbReference type="PANTHER" id="PTHR45764">
    <property type="entry name" value="BZIP TRANSCRIPTION FACTOR 44"/>
    <property type="match status" value="1"/>
</dbReference>
<dbReference type="Proteomes" id="UP001327560">
    <property type="component" value="Chromosome 5"/>
</dbReference>
<evidence type="ECO:0000256" key="6">
    <source>
        <dbReference type="SAM" id="MobiDB-lite"/>
    </source>
</evidence>
<evidence type="ECO:0000256" key="1">
    <source>
        <dbReference type="ARBA" id="ARBA00004123"/>
    </source>
</evidence>
<dbReference type="SUPFAM" id="SSF57959">
    <property type="entry name" value="Leucine zipper domain"/>
    <property type="match status" value="1"/>
</dbReference>
<keyword evidence="4" id="KW-0804">Transcription</keyword>
<evidence type="ECO:0000313" key="8">
    <source>
        <dbReference type="EMBL" id="WOL06689.1"/>
    </source>
</evidence>
<feature type="domain" description="BZIP" evidence="7">
    <location>
        <begin position="21"/>
        <end position="71"/>
    </location>
</feature>
<name>A0AAQ3QD92_9LILI</name>
<dbReference type="GO" id="GO:0003700">
    <property type="term" value="F:DNA-binding transcription factor activity"/>
    <property type="evidence" value="ECO:0007669"/>
    <property type="project" value="InterPro"/>
</dbReference>
<dbReference type="GO" id="GO:0045893">
    <property type="term" value="P:positive regulation of DNA-templated transcription"/>
    <property type="evidence" value="ECO:0007669"/>
    <property type="project" value="TreeGrafter"/>
</dbReference>
<keyword evidence="3" id="KW-0238">DNA-binding</keyword>
<evidence type="ECO:0000256" key="3">
    <source>
        <dbReference type="ARBA" id="ARBA00023125"/>
    </source>
</evidence>
<keyword evidence="9" id="KW-1185">Reference proteome</keyword>
<evidence type="ECO:0000259" key="7">
    <source>
        <dbReference type="PROSITE" id="PS50217"/>
    </source>
</evidence>
<proteinExistence type="predicted"/>
<dbReference type="GO" id="GO:0005634">
    <property type="term" value="C:nucleus"/>
    <property type="evidence" value="ECO:0007669"/>
    <property type="project" value="UniProtKB-SubCell"/>
</dbReference>
<dbReference type="InterPro" id="IPR004827">
    <property type="entry name" value="bZIP"/>
</dbReference>
<accession>A0AAQ3QD92</accession>
<evidence type="ECO:0000256" key="2">
    <source>
        <dbReference type="ARBA" id="ARBA00023015"/>
    </source>
</evidence>
<protein>
    <recommendedName>
        <fullName evidence="7">BZIP domain-containing protein</fullName>
    </recommendedName>
</protein>